<dbReference type="Pfam" id="PF01458">
    <property type="entry name" value="SUFBD_core"/>
    <property type="match status" value="1"/>
</dbReference>
<comment type="similarity">
    <text evidence="1">Belongs to the iron-sulfur cluster assembly SufBD family.</text>
</comment>
<proteinExistence type="inferred from homology"/>
<dbReference type="EMBL" id="BMCT01000010">
    <property type="protein sequence ID" value="GGF85416.1"/>
    <property type="molecule type" value="Genomic_DNA"/>
</dbReference>
<dbReference type="InterPro" id="IPR037284">
    <property type="entry name" value="SUF_FeS_clus_asmbl_SufBD_sf"/>
</dbReference>
<dbReference type="NCBIfam" id="TIGR01981">
    <property type="entry name" value="sufD"/>
    <property type="match status" value="1"/>
</dbReference>
<gene>
    <name evidence="4" type="ORF">GCM10007301_51650</name>
</gene>
<comment type="caution">
    <text evidence="4">The sequence shown here is derived from an EMBL/GenBank/DDBJ whole genome shotgun (WGS) entry which is preliminary data.</text>
</comment>
<protein>
    <submittedName>
        <fullName evidence="4">Fe-S cluster assembly protein SufD</fullName>
    </submittedName>
</protein>
<keyword evidence="5" id="KW-1185">Reference proteome</keyword>
<dbReference type="PANTHER" id="PTHR43575:SF1">
    <property type="entry name" value="PROTEIN ABCI7, CHLOROPLASTIC"/>
    <property type="match status" value="1"/>
</dbReference>
<dbReference type="GO" id="GO:0016226">
    <property type="term" value="P:iron-sulfur cluster assembly"/>
    <property type="evidence" value="ECO:0007669"/>
    <property type="project" value="InterPro"/>
</dbReference>
<evidence type="ECO:0000259" key="2">
    <source>
        <dbReference type="Pfam" id="PF01458"/>
    </source>
</evidence>
<dbReference type="InterPro" id="IPR011542">
    <property type="entry name" value="SUF_FeS_clus_asmbl_SufD"/>
</dbReference>
<dbReference type="Pfam" id="PF19295">
    <property type="entry name" value="SufBD_N"/>
    <property type="match status" value="1"/>
</dbReference>
<name>A0A917FIF0_9HYPH</name>
<evidence type="ECO:0000256" key="1">
    <source>
        <dbReference type="ARBA" id="ARBA00043967"/>
    </source>
</evidence>
<dbReference type="PANTHER" id="PTHR43575">
    <property type="entry name" value="PROTEIN ABCI7, CHLOROPLASTIC"/>
    <property type="match status" value="1"/>
</dbReference>
<feature type="domain" description="SUF system FeS cluster assembly SufBD N-terminal" evidence="3">
    <location>
        <begin position="33"/>
        <end position="177"/>
    </location>
</feature>
<dbReference type="InterPro" id="IPR000825">
    <property type="entry name" value="SUF_FeS_clus_asmbl_SufBD_core"/>
</dbReference>
<evidence type="ECO:0000313" key="4">
    <source>
        <dbReference type="EMBL" id="GGF85416.1"/>
    </source>
</evidence>
<feature type="domain" description="SUF system FeS cluster assembly SufBD core" evidence="2">
    <location>
        <begin position="182"/>
        <end position="414"/>
    </location>
</feature>
<reference evidence="4" key="1">
    <citation type="journal article" date="2014" name="Int. J. Syst. Evol. Microbiol.">
        <title>Complete genome sequence of Corynebacterium casei LMG S-19264T (=DSM 44701T), isolated from a smear-ripened cheese.</title>
        <authorList>
            <consortium name="US DOE Joint Genome Institute (JGI-PGF)"/>
            <person name="Walter F."/>
            <person name="Albersmeier A."/>
            <person name="Kalinowski J."/>
            <person name="Ruckert C."/>
        </authorList>
    </citation>
    <scope>NUCLEOTIDE SEQUENCE</scope>
    <source>
        <strain evidence="4">CCM 7897</strain>
    </source>
</reference>
<evidence type="ECO:0000313" key="5">
    <source>
        <dbReference type="Proteomes" id="UP000606044"/>
    </source>
</evidence>
<dbReference type="RefSeq" id="WP_188583744.1">
    <property type="nucleotide sequence ID" value="NZ_BMCT01000010.1"/>
</dbReference>
<sequence>MNAPVTTIRTEAEQGLVDAFTAAAPSLPGGVAVTAARAAAFEAFSRTGLPHRRTEAWRYTDLRRFMRDAKPLAPFPNLDLAATAATAGFIAADLDFRRLVVVDGIFMPSLSDLSGLEEGLTIRSFGAVLGEDAPLLPDVLRDALPEYDPAMALNAALARDGVWISLAPGVAIERPLHLVFVSTGESPTSVFSRSRVTLGAGARLSLLETHEAADGVAHQVNAALGLLVGDAAELTHVKVTAEGDAVLHVGSLIASVGARAKISTCGFALRGAVVRNQMFVRLAGADTQAEISGVSLLGGRQHVDQSLLLSHAAPGGTSRETFKAVVDGTAHAAFQGKIAVEQAAQQTDARMMARALLLSEEAEAYCKPELEIFADDVQCGHGATVGTLDDQLKFYLMARGIPAKEAETLLIQAFVGEVLDGIAHEGLREALTAATVNWLEARA</sequence>
<evidence type="ECO:0000259" key="3">
    <source>
        <dbReference type="Pfam" id="PF19295"/>
    </source>
</evidence>
<dbReference type="InterPro" id="IPR045595">
    <property type="entry name" value="SufBD_N"/>
</dbReference>
<reference evidence="4" key="2">
    <citation type="submission" date="2020-09" db="EMBL/GenBank/DDBJ databases">
        <authorList>
            <person name="Sun Q."/>
            <person name="Sedlacek I."/>
        </authorList>
    </citation>
    <scope>NUCLEOTIDE SEQUENCE</scope>
    <source>
        <strain evidence="4">CCM 7897</strain>
    </source>
</reference>
<organism evidence="4 5">
    <name type="scientific">Azorhizobium oxalatiphilum</name>
    <dbReference type="NCBI Taxonomy" id="980631"/>
    <lineage>
        <taxon>Bacteria</taxon>
        <taxon>Pseudomonadati</taxon>
        <taxon>Pseudomonadota</taxon>
        <taxon>Alphaproteobacteria</taxon>
        <taxon>Hyphomicrobiales</taxon>
        <taxon>Xanthobacteraceae</taxon>
        <taxon>Azorhizobium</taxon>
    </lineage>
</organism>
<dbReference type="AlphaFoldDB" id="A0A917FIF0"/>
<dbReference type="Proteomes" id="UP000606044">
    <property type="component" value="Unassembled WGS sequence"/>
</dbReference>
<accession>A0A917FIF0</accession>
<dbReference type="SUPFAM" id="SSF101960">
    <property type="entry name" value="Stabilizer of iron transporter SufD"/>
    <property type="match status" value="1"/>
</dbReference>
<dbReference type="InterPro" id="IPR055346">
    <property type="entry name" value="Fe-S_cluster_assembly_SufBD"/>
</dbReference>